<dbReference type="AlphaFoldDB" id="A0A8H4QQG7"/>
<comment type="caution">
    <text evidence="3">The sequence shown here is derived from an EMBL/GenBank/DDBJ whole genome shotgun (WGS) entry which is preliminary data.</text>
</comment>
<protein>
    <submittedName>
        <fullName evidence="3">Uncharacterized protein</fullName>
    </submittedName>
</protein>
<feature type="compositionally biased region" description="Polar residues" evidence="1">
    <location>
        <begin position="7"/>
        <end position="20"/>
    </location>
</feature>
<keyword evidence="2" id="KW-0472">Membrane</keyword>
<evidence type="ECO:0000256" key="1">
    <source>
        <dbReference type="SAM" id="MobiDB-lite"/>
    </source>
</evidence>
<reference evidence="3 4" key="1">
    <citation type="submission" date="2019-12" db="EMBL/GenBank/DDBJ databases">
        <authorList>
            <person name="Floudas D."/>
            <person name="Bentzer J."/>
            <person name="Ahren D."/>
            <person name="Johansson T."/>
            <person name="Persson P."/>
            <person name="Tunlid A."/>
        </authorList>
    </citation>
    <scope>NUCLEOTIDE SEQUENCE [LARGE SCALE GENOMIC DNA]</scope>
    <source>
        <strain evidence="3 4">CBS 102.39</strain>
    </source>
</reference>
<feature type="transmembrane region" description="Helical" evidence="2">
    <location>
        <begin position="295"/>
        <end position="317"/>
    </location>
</feature>
<accession>A0A8H4QQG7</accession>
<feature type="compositionally biased region" description="Basic and acidic residues" evidence="1">
    <location>
        <begin position="24"/>
        <end position="36"/>
    </location>
</feature>
<evidence type="ECO:0000256" key="2">
    <source>
        <dbReference type="SAM" id="Phobius"/>
    </source>
</evidence>
<evidence type="ECO:0000313" key="4">
    <source>
        <dbReference type="Proteomes" id="UP000521872"/>
    </source>
</evidence>
<feature type="region of interest" description="Disordered" evidence="1">
    <location>
        <begin position="181"/>
        <end position="203"/>
    </location>
</feature>
<proteinExistence type="predicted"/>
<feature type="compositionally biased region" description="Polar residues" evidence="1">
    <location>
        <begin position="181"/>
        <end position="193"/>
    </location>
</feature>
<gene>
    <name evidence="3" type="ORF">D9613_003475</name>
</gene>
<keyword evidence="2" id="KW-1133">Transmembrane helix</keyword>
<keyword evidence="2" id="KW-0812">Transmembrane</keyword>
<dbReference type="EMBL" id="JAACJL010000044">
    <property type="protein sequence ID" value="KAF4615063.1"/>
    <property type="molecule type" value="Genomic_DNA"/>
</dbReference>
<evidence type="ECO:0000313" key="3">
    <source>
        <dbReference type="EMBL" id="KAF4615063.1"/>
    </source>
</evidence>
<feature type="region of interest" description="Disordered" evidence="1">
    <location>
        <begin position="1"/>
        <end position="36"/>
    </location>
</feature>
<keyword evidence="4" id="KW-1185">Reference proteome</keyword>
<feature type="transmembrane region" description="Helical" evidence="2">
    <location>
        <begin position="269"/>
        <end position="289"/>
    </location>
</feature>
<dbReference type="Proteomes" id="UP000521872">
    <property type="component" value="Unassembled WGS sequence"/>
</dbReference>
<organism evidence="3 4">
    <name type="scientific">Agrocybe pediades</name>
    <dbReference type="NCBI Taxonomy" id="84607"/>
    <lineage>
        <taxon>Eukaryota</taxon>
        <taxon>Fungi</taxon>
        <taxon>Dikarya</taxon>
        <taxon>Basidiomycota</taxon>
        <taxon>Agaricomycotina</taxon>
        <taxon>Agaricomycetes</taxon>
        <taxon>Agaricomycetidae</taxon>
        <taxon>Agaricales</taxon>
        <taxon>Agaricineae</taxon>
        <taxon>Strophariaceae</taxon>
        <taxon>Agrocybe</taxon>
    </lineage>
</organism>
<name>A0A8H4QQG7_9AGAR</name>
<sequence length="364" mass="40397">MAKLKLTFSSKASSTGTLPSPLTLEHDVRNKKEPRPSVKEYFSSIRSSRIFNLHNRPSSKIVSPGDTPPMRRSATQTRTPLLMSLFSSRQTRSLKSRHHRRYTVSLSQLGQTSSDPEVDVVDINQMLVPSGDPESPLDRAYKRRYNNAPAFTDPLTPESSPPRARDFTATSIENDVSFQSQSFDSGIGTSSLRSRPAQEEDLSSISLQPDHVLEVQDTNQRHQQVKKPIMMIPGDETHEIYRIAVILQNVARHICADQKHSQASVFRSLLPVVIFVYFFALGFIVPRVISHLGSWRAITSDMCFLTLGGLLLAVLALRTLIWTIGSIAQAFCDADLKELLRKSGLIVTNGGRVGQADLVAGIFA</sequence>